<protein>
    <submittedName>
        <fullName evidence="3">Acyltransferase-like protein</fullName>
    </submittedName>
</protein>
<dbReference type="Proteomes" id="UP000233766">
    <property type="component" value="Unassembled WGS sequence"/>
</dbReference>
<dbReference type="OrthoDB" id="8206682at2"/>
<feature type="transmembrane region" description="Helical" evidence="1">
    <location>
        <begin position="262"/>
        <end position="279"/>
    </location>
</feature>
<evidence type="ECO:0000256" key="1">
    <source>
        <dbReference type="SAM" id="Phobius"/>
    </source>
</evidence>
<feature type="transmembrane region" description="Helical" evidence="1">
    <location>
        <begin position="139"/>
        <end position="159"/>
    </location>
</feature>
<feature type="transmembrane region" description="Helical" evidence="1">
    <location>
        <begin position="195"/>
        <end position="213"/>
    </location>
</feature>
<feature type="transmembrane region" description="Helical" evidence="1">
    <location>
        <begin position="334"/>
        <end position="357"/>
    </location>
</feature>
<feature type="transmembrane region" description="Helical" evidence="1">
    <location>
        <begin position="67"/>
        <end position="87"/>
    </location>
</feature>
<feature type="transmembrane region" description="Helical" evidence="1">
    <location>
        <begin position="108"/>
        <end position="127"/>
    </location>
</feature>
<name>A0A2N3VJ20_9NOCA</name>
<dbReference type="Pfam" id="PF01757">
    <property type="entry name" value="Acyl_transf_3"/>
    <property type="match status" value="1"/>
</dbReference>
<keyword evidence="1" id="KW-0812">Transmembrane</keyword>
<feature type="transmembrane region" description="Helical" evidence="1">
    <location>
        <begin position="407"/>
        <end position="424"/>
    </location>
</feature>
<feature type="transmembrane region" description="Helical" evidence="1">
    <location>
        <begin position="291"/>
        <end position="314"/>
    </location>
</feature>
<keyword evidence="1" id="KW-1133">Transmembrane helix</keyword>
<keyword evidence="3" id="KW-0808">Transferase</keyword>
<feature type="transmembrane region" description="Helical" evidence="1">
    <location>
        <begin position="378"/>
        <end position="395"/>
    </location>
</feature>
<dbReference type="RefSeq" id="WP_101467309.1">
    <property type="nucleotide sequence ID" value="NZ_PJMW01000002.1"/>
</dbReference>
<feature type="transmembrane region" description="Helical" evidence="1">
    <location>
        <begin position="222"/>
        <end position="242"/>
    </location>
</feature>
<keyword evidence="1" id="KW-0472">Membrane</keyword>
<gene>
    <name evidence="3" type="ORF">ATK86_6091</name>
</gene>
<dbReference type="InterPro" id="IPR002656">
    <property type="entry name" value="Acyl_transf_3_dom"/>
</dbReference>
<feature type="domain" description="Acyltransferase 3" evidence="2">
    <location>
        <begin position="20"/>
        <end position="333"/>
    </location>
</feature>
<organism evidence="3 4">
    <name type="scientific">Nocardia fluminea</name>
    <dbReference type="NCBI Taxonomy" id="134984"/>
    <lineage>
        <taxon>Bacteria</taxon>
        <taxon>Bacillati</taxon>
        <taxon>Actinomycetota</taxon>
        <taxon>Actinomycetes</taxon>
        <taxon>Mycobacteriales</taxon>
        <taxon>Nocardiaceae</taxon>
        <taxon>Nocardia</taxon>
    </lineage>
</organism>
<keyword evidence="3" id="KW-0012">Acyltransferase</keyword>
<dbReference type="AlphaFoldDB" id="A0A2N3VJ20"/>
<sequence length="426" mass="44928">MSVVPSVAVVAANTPADRDRFLDLLRISSLVVVVAGHCLMLTVSVSGTEVHFGNVLADLPMLRPLTWALQVLPLFFFAGVAAGARGIGPGTSRGAWLFRRTQRLVRPLGYFLAASVALLLVADRVLAPGWHRPLAVTSVQLLWFLGTYLTVLAFVPLLAARITSAGRMFTGVAAIVVVTAIVDAVRLTGGPAELGYLNMFVWLVPAVLGIGYLRGLLRRRTAAVLAGVVLVADALLVLVGPYEVSMVTVPGQRLSNLAPPSLLLAGHAVMLCCAAVAVAPRLRRLAARPRVWWLTVIGNTGAMTLYLWHMPALLTVLALSHLAGADRAAPTESGFWLLTAVQLTATGLLTGALFLGLRGLENTPLRWWDEPVAPVRGVRSAATVLAGIAAGIAILQATRWGLTVDGGLWFAGAAAALLAARLLTRA</sequence>
<evidence type="ECO:0000313" key="4">
    <source>
        <dbReference type="Proteomes" id="UP000233766"/>
    </source>
</evidence>
<comment type="caution">
    <text evidence="3">The sequence shown here is derived from an EMBL/GenBank/DDBJ whole genome shotgun (WGS) entry which is preliminary data.</text>
</comment>
<evidence type="ECO:0000259" key="2">
    <source>
        <dbReference type="Pfam" id="PF01757"/>
    </source>
</evidence>
<accession>A0A2N3VJ20</accession>
<proteinExistence type="predicted"/>
<evidence type="ECO:0000313" key="3">
    <source>
        <dbReference type="EMBL" id="PKV81622.1"/>
    </source>
</evidence>
<feature type="transmembrane region" description="Helical" evidence="1">
    <location>
        <begin position="171"/>
        <end position="189"/>
    </location>
</feature>
<feature type="transmembrane region" description="Helical" evidence="1">
    <location>
        <begin position="27"/>
        <end position="47"/>
    </location>
</feature>
<dbReference type="GO" id="GO:0016747">
    <property type="term" value="F:acyltransferase activity, transferring groups other than amino-acyl groups"/>
    <property type="evidence" value="ECO:0007669"/>
    <property type="project" value="InterPro"/>
</dbReference>
<dbReference type="EMBL" id="PJMW01000002">
    <property type="protein sequence ID" value="PKV81622.1"/>
    <property type="molecule type" value="Genomic_DNA"/>
</dbReference>
<keyword evidence="4" id="KW-1185">Reference proteome</keyword>
<reference evidence="3 4" key="1">
    <citation type="submission" date="2017-12" db="EMBL/GenBank/DDBJ databases">
        <title>Sequencing the genomes of 1000 Actinobacteria strains.</title>
        <authorList>
            <person name="Klenk H.-P."/>
        </authorList>
    </citation>
    <scope>NUCLEOTIDE SEQUENCE [LARGE SCALE GENOMIC DNA]</scope>
    <source>
        <strain evidence="3 4">DSM 44489</strain>
    </source>
</reference>